<accession>A0A1Y1ZMJ6</accession>
<keyword evidence="8" id="KW-0496">Mitochondrion</keyword>
<keyword evidence="4 8" id="KW-0812">Transmembrane</keyword>
<organism evidence="11 12">
    <name type="scientific">Rhizoclosmatium globosum</name>
    <dbReference type="NCBI Taxonomy" id="329046"/>
    <lineage>
        <taxon>Eukaryota</taxon>
        <taxon>Fungi</taxon>
        <taxon>Fungi incertae sedis</taxon>
        <taxon>Chytridiomycota</taxon>
        <taxon>Chytridiomycota incertae sedis</taxon>
        <taxon>Chytridiomycetes</taxon>
        <taxon>Chytridiales</taxon>
        <taxon>Chytriomycetaceae</taxon>
        <taxon>Rhizoclosmatium</taxon>
    </lineage>
</organism>
<dbReference type="InterPro" id="IPR024791">
    <property type="entry name" value="Cyt_c/ubiquinol_Oxase_su3"/>
</dbReference>
<dbReference type="AlphaFoldDB" id="A0A1Y1ZMJ6"/>
<keyword evidence="12" id="KW-1185">Reference proteome</keyword>
<dbReference type="Gene3D" id="1.20.120.80">
    <property type="entry name" value="Cytochrome c oxidase, subunit III, four-helix bundle"/>
    <property type="match status" value="1"/>
</dbReference>
<dbReference type="PANTHER" id="PTHR11403:SF7">
    <property type="entry name" value="CYTOCHROME C OXIDASE SUBUNIT 3"/>
    <property type="match status" value="1"/>
</dbReference>
<comment type="caution">
    <text evidence="11">The sequence shown here is derived from an EMBL/GenBank/DDBJ whole genome shotgun (WGS) entry which is preliminary data.</text>
</comment>
<dbReference type="GO" id="GO:0004129">
    <property type="term" value="F:cytochrome-c oxidase activity"/>
    <property type="evidence" value="ECO:0007669"/>
    <property type="project" value="EnsemblFungi"/>
</dbReference>
<feature type="transmembrane region" description="Helical" evidence="9">
    <location>
        <begin position="196"/>
        <end position="223"/>
    </location>
</feature>
<feature type="non-terminal residue" evidence="11">
    <location>
        <position position="260"/>
    </location>
</feature>
<evidence type="ECO:0000256" key="9">
    <source>
        <dbReference type="SAM" id="Phobius"/>
    </source>
</evidence>
<feature type="domain" description="Heme-copper oxidase subunit III family profile" evidence="10">
    <location>
        <begin position="5"/>
        <end position="260"/>
    </location>
</feature>
<dbReference type="GO" id="GO:0045277">
    <property type="term" value="C:respiratory chain complex IV"/>
    <property type="evidence" value="ECO:0007669"/>
    <property type="project" value="EnsemblFungi"/>
</dbReference>
<comment type="similarity">
    <text evidence="2 8">Belongs to the cytochrome c oxidase subunit 3 family.</text>
</comment>
<evidence type="ECO:0000256" key="5">
    <source>
        <dbReference type="ARBA" id="ARBA00022967"/>
    </source>
</evidence>
<dbReference type="SUPFAM" id="SSF81452">
    <property type="entry name" value="Cytochrome c oxidase subunit III-like"/>
    <property type="match status" value="1"/>
</dbReference>
<evidence type="ECO:0000256" key="1">
    <source>
        <dbReference type="ARBA" id="ARBA00004141"/>
    </source>
</evidence>
<comment type="function">
    <text evidence="8">Component of the cytochrome c oxidase, the last enzyme in the mitochondrial electron transport chain which drives oxidative phosphorylation. The respiratory chain contains 3 multisubunit complexes succinate dehydrogenase (complex II, CII), ubiquinol-cytochrome c oxidoreductase (cytochrome b-c1 complex, complex III, CIII) and cytochrome c oxidase (complex IV, CIV), that cooperate to transfer electrons derived from NADH and succinate to molecular oxygen, creating an electrochemical gradient over the inner membrane that drives transmembrane transport and the ATP synthase. Cytochrome c oxidase is the component of the respiratory chain that catalyzes the reduction of oxygen to water. Electrons originating from reduced cytochrome c in the intermembrane space (IMS) are transferred via the dinuclear copper A center (CU(A)) of subunit 2 and heme A of subunit 1 to the active site in subunit 1, a binuclear center (BNC) formed by heme A3 and copper B (CU(B)). The BNC reduces molecular oxygen to 2 water molecules using 4 electrons from cytochrome c in the IMS and 4 protons from the mitochondrial matrix.</text>
</comment>
<dbReference type="PANTHER" id="PTHR11403">
    <property type="entry name" value="CYTOCHROME C OXIDASE SUBUNIT III"/>
    <property type="match status" value="1"/>
</dbReference>
<dbReference type="GO" id="GO:0031966">
    <property type="term" value="C:mitochondrial membrane"/>
    <property type="evidence" value="ECO:0007669"/>
    <property type="project" value="EnsemblFungi"/>
</dbReference>
<dbReference type="GO" id="GO:0048039">
    <property type="term" value="F:ubiquinone binding"/>
    <property type="evidence" value="ECO:0007669"/>
    <property type="project" value="EnsemblFungi"/>
</dbReference>
<evidence type="ECO:0000256" key="4">
    <source>
        <dbReference type="ARBA" id="ARBA00022692"/>
    </source>
</evidence>
<protein>
    <recommendedName>
        <fullName evidence="3 8">Cytochrome c oxidase subunit 3</fullName>
    </recommendedName>
</protein>
<evidence type="ECO:0000256" key="3">
    <source>
        <dbReference type="ARBA" id="ARBA00015944"/>
    </source>
</evidence>
<feature type="transmembrane region" description="Helical" evidence="9">
    <location>
        <begin position="79"/>
        <end position="102"/>
    </location>
</feature>
<dbReference type="Gene3D" id="1.10.287.70">
    <property type="match status" value="1"/>
</dbReference>
<evidence type="ECO:0000256" key="7">
    <source>
        <dbReference type="ARBA" id="ARBA00023136"/>
    </source>
</evidence>
<dbReference type="InterPro" id="IPR000298">
    <property type="entry name" value="Cyt_c_oxidase-like_su3"/>
</dbReference>
<feature type="transmembrane region" description="Helical" evidence="9">
    <location>
        <begin position="127"/>
        <end position="147"/>
    </location>
</feature>
<dbReference type="InterPro" id="IPR035973">
    <property type="entry name" value="Cyt_c_oxidase_su3-like_sf"/>
</dbReference>
<evidence type="ECO:0000313" key="12">
    <source>
        <dbReference type="Proteomes" id="UP000193642"/>
    </source>
</evidence>
<feature type="transmembrane region" description="Helical" evidence="9">
    <location>
        <begin position="235"/>
        <end position="259"/>
    </location>
</feature>
<evidence type="ECO:0000256" key="8">
    <source>
        <dbReference type="RuleBase" id="RU003375"/>
    </source>
</evidence>
<keyword evidence="5" id="KW-1278">Translocase</keyword>
<proteinExistence type="inferred from homology"/>
<keyword evidence="6 9" id="KW-1133">Transmembrane helix</keyword>
<dbReference type="STRING" id="329046.A0A1Y1ZMJ6"/>
<comment type="subcellular location">
    <subcellularLocation>
        <location evidence="1">Membrane</location>
        <topology evidence="1">Multi-pass membrane protein</topology>
    </subcellularLocation>
</comment>
<dbReference type="EMBL" id="MCGO01000376">
    <property type="protein sequence ID" value="ORY11460.1"/>
    <property type="molecule type" value="Genomic_DNA"/>
</dbReference>
<dbReference type="OrthoDB" id="2142913at2759"/>
<evidence type="ECO:0000256" key="6">
    <source>
        <dbReference type="ARBA" id="ARBA00022989"/>
    </source>
</evidence>
<name>A0A1Y1ZMJ6_9FUNG</name>
<reference evidence="11 12" key="1">
    <citation type="submission" date="2016-07" db="EMBL/GenBank/DDBJ databases">
        <title>Pervasive Adenine N6-methylation of Active Genes in Fungi.</title>
        <authorList>
            <consortium name="DOE Joint Genome Institute"/>
            <person name="Mondo S.J."/>
            <person name="Dannebaum R.O."/>
            <person name="Kuo R.C."/>
            <person name="Labutti K."/>
            <person name="Haridas S."/>
            <person name="Kuo A."/>
            <person name="Salamov A."/>
            <person name="Ahrendt S.R."/>
            <person name="Lipzen A."/>
            <person name="Sullivan W."/>
            <person name="Andreopoulos W.B."/>
            <person name="Clum A."/>
            <person name="Lindquist E."/>
            <person name="Daum C."/>
            <person name="Ramamoorthy G.K."/>
            <person name="Gryganskyi A."/>
            <person name="Culley D."/>
            <person name="Magnuson J.K."/>
            <person name="James T.Y."/>
            <person name="O'Malley M.A."/>
            <person name="Stajich J.E."/>
            <person name="Spatafora J.W."/>
            <person name="Visel A."/>
            <person name="Grigoriev I.V."/>
        </authorList>
    </citation>
    <scope>NUCLEOTIDE SEQUENCE [LARGE SCALE GENOMIC DNA]</scope>
    <source>
        <strain evidence="11 12">JEL800</strain>
    </source>
</reference>
<dbReference type="InterPro" id="IPR013833">
    <property type="entry name" value="Cyt_c_oxidase_su3_a-hlx"/>
</dbReference>
<dbReference type="Proteomes" id="UP000193642">
    <property type="component" value="Unassembled WGS sequence"/>
</dbReference>
<dbReference type="GO" id="GO:0006123">
    <property type="term" value="P:mitochondrial electron transport, cytochrome c to oxygen"/>
    <property type="evidence" value="ECO:0007669"/>
    <property type="project" value="EnsemblFungi"/>
</dbReference>
<evidence type="ECO:0000313" key="11">
    <source>
        <dbReference type="EMBL" id="ORY11460.1"/>
    </source>
</evidence>
<gene>
    <name evidence="11" type="ORF">BCR33DRAFT_692701</name>
</gene>
<dbReference type="InterPro" id="IPR033945">
    <property type="entry name" value="Cyt_c_oxase_su3_dom"/>
</dbReference>
<feature type="transmembrane region" description="Helical" evidence="9">
    <location>
        <begin position="42"/>
        <end position="59"/>
    </location>
</feature>
<keyword evidence="7 9" id="KW-0472">Membrane</keyword>
<dbReference type="CDD" id="cd01665">
    <property type="entry name" value="Cyt_c_Oxidase_III"/>
    <property type="match status" value="1"/>
</dbReference>
<evidence type="ECO:0000256" key="2">
    <source>
        <dbReference type="ARBA" id="ARBA00010581"/>
    </source>
</evidence>
<dbReference type="PROSITE" id="PS50253">
    <property type="entry name" value="COX3"/>
    <property type="match status" value="1"/>
</dbReference>
<sequence length="260" mass="29426">MTSRQVHPYHLVDVSPWPFLMSVTVFSFAMALVSWLTHYPVMTIYTIIPAMGLIAFLWWRDVVREAKGGFHTATVQKGIMIGFLLFLLSEIMLFFSFIWAYLHSSLAPAVDLGSVWPPVGIESLNPWSLPLVGTSLLLASGLTITLSHHALIKGDKATTLLNLIFTIILGAGFIYLQYTEYVYCSYQISDSVFGTVFYMLTGLHGLHVIAGVSFLTVCFVRLAQEQMTTEHHMGYLFAIWYWHLVDVVWLIVYLLAYVWG</sequence>
<feature type="transmembrane region" description="Helical" evidence="9">
    <location>
        <begin position="12"/>
        <end position="36"/>
    </location>
</feature>
<evidence type="ECO:0000259" key="10">
    <source>
        <dbReference type="PROSITE" id="PS50253"/>
    </source>
</evidence>
<feature type="transmembrane region" description="Helical" evidence="9">
    <location>
        <begin position="159"/>
        <end position="176"/>
    </location>
</feature>
<dbReference type="Pfam" id="PF00510">
    <property type="entry name" value="COX3"/>
    <property type="match status" value="1"/>
</dbReference>